<keyword evidence="3" id="KW-0472">Membrane</keyword>
<dbReference type="Proteomes" id="UP000002009">
    <property type="component" value="Chromosome 7"/>
</dbReference>
<dbReference type="CDD" id="cd03506">
    <property type="entry name" value="Delta6-FADS-like"/>
    <property type="match status" value="1"/>
</dbReference>
<reference evidence="5 6" key="1">
    <citation type="journal article" date="2009" name="Science">
        <title>Green evolution and dynamic adaptations revealed by genomes of the marine picoeukaryotes Micromonas.</title>
        <authorList>
            <person name="Worden A.Z."/>
            <person name="Lee J.H."/>
            <person name="Mock T."/>
            <person name="Rouze P."/>
            <person name="Simmons M.P."/>
            <person name="Aerts A.L."/>
            <person name="Allen A.E."/>
            <person name="Cuvelier M.L."/>
            <person name="Derelle E."/>
            <person name="Everett M.V."/>
            <person name="Foulon E."/>
            <person name="Grimwood J."/>
            <person name="Gundlach H."/>
            <person name="Henrissat B."/>
            <person name="Napoli C."/>
            <person name="McDonald S.M."/>
            <person name="Parker M.S."/>
            <person name="Rombauts S."/>
            <person name="Salamov A."/>
            <person name="Von Dassow P."/>
            <person name="Badger J.H."/>
            <person name="Coutinho P.M."/>
            <person name="Demir E."/>
            <person name="Dubchak I."/>
            <person name="Gentemann C."/>
            <person name="Eikrem W."/>
            <person name="Gready J.E."/>
            <person name="John U."/>
            <person name="Lanier W."/>
            <person name="Lindquist E.A."/>
            <person name="Lucas S."/>
            <person name="Mayer K.F."/>
            <person name="Moreau H."/>
            <person name="Not F."/>
            <person name="Otillar R."/>
            <person name="Panaud O."/>
            <person name="Pangilinan J."/>
            <person name="Paulsen I."/>
            <person name="Piegu B."/>
            <person name="Poliakov A."/>
            <person name="Robbens S."/>
            <person name="Schmutz J."/>
            <person name="Toulza E."/>
            <person name="Wyss T."/>
            <person name="Zelensky A."/>
            <person name="Zhou K."/>
            <person name="Armbrust E.V."/>
            <person name="Bhattacharya D."/>
            <person name="Goodenough U.W."/>
            <person name="Van de Peer Y."/>
            <person name="Grigoriev I.V."/>
        </authorList>
    </citation>
    <scope>NUCLEOTIDE SEQUENCE [LARGE SCALE GENOMIC DNA]</scope>
    <source>
        <strain evidence="6">RCC299 / NOUM17</strain>
    </source>
</reference>
<dbReference type="PANTHER" id="PTHR19353:SF19">
    <property type="entry name" value="DELTA(5) FATTY ACID DESATURASE C-RELATED"/>
    <property type="match status" value="1"/>
</dbReference>
<keyword evidence="6" id="KW-1185">Reference proteome</keyword>
<dbReference type="OrthoDB" id="260091at2759"/>
<dbReference type="GeneID" id="8245172"/>
<dbReference type="Gene3D" id="3.10.120.10">
    <property type="entry name" value="Cytochrome b5-like heme/steroid binding domain"/>
    <property type="match status" value="1"/>
</dbReference>
<name>C1EA39_MICCC</name>
<dbReference type="Pfam" id="PF00173">
    <property type="entry name" value="Cyt-b5"/>
    <property type="match status" value="1"/>
</dbReference>
<evidence type="ECO:0000313" key="5">
    <source>
        <dbReference type="EMBL" id="ACO64790.1"/>
    </source>
</evidence>
<keyword evidence="3" id="KW-1133">Transmembrane helix</keyword>
<dbReference type="GO" id="GO:0042759">
    <property type="term" value="P:long-chain fatty acid biosynthetic process"/>
    <property type="evidence" value="ECO:0007669"/>
    <property type="project" value="UniProtKB-ARBA"/>
</dbReference>
<keyword evidence="1" id="KW-0560">Oxidoreductase</keyword>
<dbReference type="GO" id="GO:0016717">
    <property type="term" value="F:oxidoreductase activity, acting on paired donors, with oxidation of a pair of donors resulting in the reduction of molecular oxygen to two molecules of water"/>
    <property type="evidence" value="ECO:0007669"/>
    <property type="project" value="UniProtKB-ARBA"/>
</dbReference>
<gene>
    <name evidence="5" type="ORF">MICPUN_59937</name>
</gene>
<feature type="transmembrane region" description="Helical" evidence="3">
    <location>
        <begin position="382"/>
        <end position="412"/>
    </location>
</feature>
<protein>
    <recommendedName>
        <fullName evidence="4">Cytochrome b5 heme-binding domain-containing protein</fullName>
    </recommendedName>
</protein>
<dbReference type="PANTHER" id="PTHR19353">
    <property type="entry name" value="FATTY ACID DESATURASE 2"/>
    <property type="match status" value="1"/>
</dbReference>
<dbReference type="InterPro" id="IPR005804">
    <property type="entry name" value="FA_desaturase_dom"/>
</dbReference>
<feature type="region of interest" description="Disordered" evidence="2">
    <location>
        <begin position="165"/>
        <end position="203"/>
    </location>
</feature>
<evidence type="ECO:0000256" key="1">
    <source>
        <dbReference type="ARBA" id="ARBA00023002"/>
    </source>
</evidence>
<organism evidence="5 6">
    <name type="scientific">Micromonas commoda (strain RCC299 / NOUM17 / CCMP2709)</name>
    <name type="common">Picoplanktonic green alga</name>
    <dbReference type="NCBI Taxonomy" id="296587"/>
    <lineage>
        <taxon>Eukaryota</taxon>
        <taxon>Viridiplantae</taxon>
        <taxon>Chlorophyta</taxon>
        <taxon>Mamiellophyceae</taxon>
        <taxon>Mamiellales</taxon>
        <taxon>Mamiellaceae</taxon>
        <taxon>Micromonas</taxon>
    </lineage>
</organism>
<dbReference type="InParanoid" id="C1EA39"/>
<evidence type="ECO:0000259" key="4">
    <source>
        <dbReference type="PROSITE" id="PS50255"/>
    </source>
</evidence>
<dbReference type="KEGG" id="mis:MICPUN_59937"/>
<dbReference type="PROSITE" id="PS50255">
    <property type="entry name" value="CYTOCHROME_B5_2"/>
    <property type="match status" value="1"/>
</dbReference>
<dbReference type="InterPro" id="IPR001199">
    <property type="entry name" value="Cyt_B5-like_heme/steroid-bd"/>
</dbReference>
<dbReference type="Pfam" id="PF00487">
    <property type="entry name" value="FA_desaturase"/>
    <property type="match status" value="1"/>
</dbReference>
<dbReference type="GO" id="GO:0006636">
    <property type="term" value="P:unsaturated fatty acid biosynthetic process"/>
    <property type="evidence" value="ECO:0007669"/>
    <property type="project" value="UniProtKB-ARBA"/>
</dbReference>
<dbReference type="eggNOG" id="KOG4232">
    <property type="taxonomic scope" value="Eukaryota"/>
</dbReference>
<sequence>MSTTVAASVSMRAIVVTRGTPTRRGVASRATFRRGDSLATRQARPHAGAWRRGIRNVDHVGEPSRLAARAGLFSPFRVEVPDAIDESPDDIIRKKKDTGKKLRLRIDGVWYDCTGWARAHPGGALFITLMDGCDATDVFYALHSYGPNGDDTAARRLAMLPTCLGPDEEPDEQFGSSEDKNSSGVPTAYGTLPDTGVHSNDNLPGDANPAFATLRKKFDDEGWFRRDPLKEAAVLGTTLGLYAIGWFLANSHPILAACSIGLGMQQAGWLAHDYIHGRGKWCSMMRGFGSLTNGFSTEWWQHKHNMHHSFTNIDGRDGDIKLEPLYFLQSPEVTGRPDNPGFRRWQHWYGYPLYAFTYVLWRRHSLASAIQRKDKKELALLAVHYGWLFGCLPLSVAISSVLLGGFLVGALVTATHQTEEIMFEQAGEFVDIQFRSTREADVDGLERWLWGGMDTQLVHHLFPTMPRYRHHAARPIIQRWAAEHGYDFRISTAKEIIEKNWTHLKEMAGVKIPAHI</sequence>
<dbReference type="AlphaFoldDB" id="C1EA39"/>
<dbReference type="SMART" id="SM01117">
    <property type="entry name" value="Cyt-b5"/>
    <property type="match status" value="1"/>
</dbReference>
<dbReference type="PIRSF" id="PIRSF015921">
    <property type="entry name" value="FA_sphinglp_des"/>
    <property type="match status" value="1"/>
</dbReference>
<dbReference type="GO" id="GO:0016020">
    <property type="term" value="C:membrane"/>
    <property type="evidence" value="ECO:0007669"/>
    <property type="project" value="TreeGrafter"/>
</dbReference>
<evidence type="ECO:0000256" key="2">
    <source>
        <dbReference type="SAM" id="MobiDB-lite"/>
    </source>
</evidence>
<dbReference type="OMA" id="HGRGKWC"/>
<dbReference type="InterPro" id="IPR036400">
    <property type="entry name" value="Cyt_B5-like_heme/steroid_sf"/>
</dbReference>
<evidence type="ECO:0000313" key="6">
    <source>
        <dbReference type="Proteomes" id="UP000002009"/>
    </source>
</evidence>
<proteinExistence type="predicted"/>
<dbReference type="STRING" id="296587.C1EA39"/>
<keyword evidence="3" id="KW-0812">Transmembrane</keyword>
<dbReference type="InterPro" id="IPR012171">
    <property type="entry name" value="Fatty_acid_desaturase"/>
</dbReference>
<dbReference type="SUPFAM" id="SSF55856">
    <property type="entry name" value="Cytochrome b5-like heme/steroid binding domain"/>
    <property type="match status" value="1"/>
</dbReference>
<dbReference type="EMBL" id="CP001328">
    <property type="protein sequence ID" value="ACO64790.1"/>
    <property type="molecule type" value="Genomic_DNA"/>
</dbReference>
<feature type="domain" description="Cytochrome b5 heme-binding" evidence="4">
    <location>
        <begin position="87"/>
        <end position="168"/>
    </location>
</feature>
<dbReference type="RefSeq" id="XP_002503532.1">
    <property type="nucleotide sequence ID" value="XM_002503486.1"/>
</dbReference>
<accession>C1EA39</accession>
<evidence type="ECO:0000256" key="3">
    <source>
        <dbReference type="SAM" id="Phobius"/>
    </source>
</evidence>